<dbReference type="OrthoDB" id="2056845at2"/>
<dbReference type="Pfam" id="PF17802">
    <property type="entry name" value="SpaA"/>
    <property type="match status" value="1"/>
</dbReference>
<accession>A0A380BDU4</accession>
<comment type="similarity">
    <text evidence="1">Belongs to the serine-aspartate repeat-containing protein (SDr) family.</text>
</comment>
<feature type="domain" description="CNA-B" evidence="5">
    <location>
        <begin position="334"/>
        <end position="416"/>
    </location>
</feature>
<keyword evidence="2" id="KW-0964">Secreted</keyword>
<dbReference type="Pfam" id="PF05738">
    <property type="entry name" value="Cna_B"/>
    <property type="match status" value="3"/>
</dbReference>
<keyword evidence="4" id="KW-0472">Membrane</keyword>
<dbReference type="RefSeq" id="WP_115360017.1">
    <property type="nucleotide sequence ID" value="NZ_CP038012.1"/>
</dbReference>
<dbReference type="InterPro" id="IPR013783">
    <property type="entry name" value="Ig-like_fold"/>
</dbReference>
<evidence type="ECO:0000256" key="3">
    <source>
        <dbReference type="ARBA" id="ARBA00022729"/>
    </source>
</evidence>
<feature type="transmembrane region" description="Helical" evidence="4">
    <location>
        <begin position="613"/>
        <end position="631"/>
    </location>
</feature>
<dbReference type="SUPFAM" id="SSF49478">
    <property type="entry name" value="Cna protein B-type domain"/>
    <property type="match status" value="4"/>
</dbReference>
<dbReference type="AlphaFoldDB" id="A0A380BDU4"/>
<protein>
    <submittedName>
        <fullName evidence="7">Collagen adhesin</fullName>
    </submittedName>
</protein>
<proteinExistence type="inferred from homology"/>
<dbReference type="CDD" id="cd00222">
    <property type="entry name" value="CollagenBindB"/>
    <property type="match status" value="3"/>
</dbReference>
<dbReference type="EMBL" id="UGYZ01000002">
    <property type="protein sequence ID" value="SUI99260.1"/>
    <property type="molecule type" value="Genomic_DNA"/>
</dbReference>
<evidence type="ECO:0000259" key="5">
    <source>
        <dbReference type="Pfam" id="PF05738"/>
    </source>
</evidence>
<dbReference type="Proteomes" id="UP000254519">
    <property type="component" value="Unassembled WGS sequence"/>
</dbReference>
<feature type="domain" description="SpaA-like prealbumin fold" evidence="6">
    <location>
        <begin position="512"/>
        <end position="598"/>
    </location>
</feature>
<dbReference type="Gene3D" id="2.60.40.10">
    <property type="entry name" value="Immunoglobulins"/>
    <property type="match status" value="1"/>
</dbReference>
<dbReference type="InterPro" id="IPR008454">
    <property type="entry name" value="Collagen-bd_Cna-like_B-typ_dom"/>
</dbReference>
<dbReference type="PANTHER" id="PTHR36108">
    <property type="entry name" value="COLOSSIN-B-RELATED"/>
    <property type="match status" value="1"/>
</dbReference>
<name>A0A380BDU4_SPOPA</name>
<evidence type="ECO:0000256" key="2">
    <source>
        <dbReference type="ARBA" id="ARBA00022525"/>
    </source>
</evidence>
<evidence type="ECO:0000256" key="4">
    <source>
        <dbReference type="SAM" id="Phobius"/>
    </source>
</evidence>
<evidence type="ECO:0000313" key="7">
    <source>
        <dbReference type="EMBL" id="SUI99260.1"/>
    </source>
</evidence>
<reference evidence="7 8" key="1">
    <citation type="submission" date="2018-06" db="EMBL/GenBank/DDBJ databases">
        <authorList>
            <consortium name="Pathogen Informatics"/>
            <person name="Doyle S."/>
        </authorList>
    </citation>
    <scope>NUCLEOTIDE SEQUENCE [LARGE SCALE GENOMIC DNA]</scope>
    <source>
        <strain evidence="8">ATCC 11859 / DSM 33 / NCIB 8841 / NCTC 4822</strain>
    </source>
</reference>
<evidence type="ECO:0000313" key="8">
    <source>
        <dbReference type="Proteomes" id="UP000254519"/>
    </source>
</evidence>
<organism evidence="7 8">
    <name type="scientific">Sporosarcina pasteurii</name>
    <name type="common">Bacillus pasteurii</name>
    <dbReference type="NCBI Taxonomy" id="1474"/>
    <lineage>
        <taxon>Bacteria</taxon>
        <taxon>Bacillati</taxon>
        <taxon>Bacillota</taxon>
        <taxon>Bacilli</taxon>
        <taxon>Bacillales</taxon>
        <taxon>Caryophanaceae</taxon>
        <taxon>Sporosarcina</taxon>
    </lineage>
</organism>
<sequence length="640" mass="70959">MKRLLVLLLITLLISIPFSSLKMNALTEGQGVDGKPEEVEYVNGASESEKSTELEVGGHLEDSNLEQNELDHAVTEELPQEDEQKEMHVVDMTVEPTVTGTPAYYEMDPNAIVVTTQLHGQSTNSHTKPHMLWAKGEKILVAVKSTHKLQYMTLNQEVSISIEEHAIHKPIAIHVDDVIYAPDDGLQGNTKDARWTVFTFKLSDLNLKDDETYPFFVKGIGGGHDVGGTIGFFLPKTDVTAKKVWVDGTERPAITLKLMAQVGDEEKRALRTGEVTGAETPEWTYEWKDVPAYDPYGRKYSFTADEKNVPANYEKSIDGLTVTNTYKPEKMDIDVEKRWIGPAAESVTVQLYADGVHTGKSIKLDEDSGWVGSFTGLNKLHDKTGDSIHYMVAELEVEGYTSQLTGSAAEGFVFTNRNDETINVGVEKRWIGPAAESVQIILLVNGEETQNELILSESNDWTGAFNDLRKYDAETGEEISYSVKEINGPQNYDVSITKEDGKFIVTNQARYGSLTVEKVDAAGKPLAGATFELRDSDGNVVDTLTTDENRKIKFEDLEWGIYSLIETKAPEGYNKLAKPIEITIDGENLHVTQEVVNTTTGWILPSTGGVGTIGFYVVGFMLMVFGLWAIVRKNKLNLRL</sequence>
<keyword evidence="3" id="KW-0732">Signal</keyword>
<feature type="domain" description="CNA-B" evidence="5">
    <location>
        <begin position="426"/>
        <end position="508"/>
    </location>
</feature>
<dbReference type="PANTHER" id="PTHR36108:SF13">
    <property type="entry name" value="COLOSSIN-B-RELATED"/>
    <property type="match status" value="1"/>
</dbReference>
<keyword evidence="8" id="KW-1185">Reference proteome</keyword>
<dbReference type="InterPro" id="IPR041033">
    <property type="entry name" value="SpaA_PFL_dom_1"/>
</dbReference>
<evidence type="ECO:0000256" key="1">
    <source>
        <dbReference type="ARBA" id="ARBA00007257"/>
    </source>
</evidence>
<dbReference type="Gene3D" id="2.60.40.1140">
    <property type="entry name" value="Collagen-binding surface protein Cna, B-type domain"/>
    <property type="match status" value="3"/>
</dbReference>
<feature type="domain" description="CNA-B" evidence="5">
    <location>
        <begin position="239"/>
        <end position="325"/>
    </location>
</feature>
<dbReference type="NCBIfam" id="TIGR01167">
    <property type="entry name" value="LPXTG_anchor"/>
    <property type="match status" value="1"/>
</dbReference>
<gene>
    <name evidence="7" type="primary">cna</name>
    <name evidence="7" type="ORF">NCTC4822_00534</name>
</gene>
<evidence type="ECO:0000259" key="6">
    <source>
        <dbReference type="Pfam" id="PF17802"/>
    </source>
</evidence>
<keyword evidence="4" id="KW-1133">Transmembrane helix</keyword>
<keyword evidence="7" id="KW-0176">Collagen</keyword>
<keyword evidence="4" id="KW-0812">Transmembrane</keyword>